<name>A0A8D8UBT4_9HEMI</name>
<evidence type="ECO:0000313" key="1">
    <source>
        <dbReference type="EMBL" id="CAG6704256.1"/>
    </source>
</evidence>
<accession>A0A8D8UBT4</accession>
<organism evidence="1">
    <name type="scientific">Cacopsylla melanoneura</name>
    <dbReference type="NCBI Taxonomy" id="428564"/>
    <lineage>
        <taxon>Eukaryota</taxon>
        <taxon>Metazoa</taxon>
        <taxon>Ecdysozoa</taxon>
        <taxon>Arthropoda</taxon>
        <taxon>Hexapoda</taxon>
        <taxon>Insecta</taxon>
        <taxon>Pterygota</taxon>
        <taxon>Neoptera</taxon>
        <taxon>Paraneoptera</taxon>
        <taxon>Hemiptera</taxon>
        <taxon>Sternorrhyncha</taxon>
        <taxon>Psylloidea</taxon>
        <taxon>Psyllidae</taxon>
        <taxon>Psyllinae</taxon>
        <taxon>Cacopsylla</taxon>
    </lineage>
</organism>
<sequence length="104" mass="12266">MWFSCIMFGIKNTQHSILYNLHLSNFNFDPMATEIWRVEGVRKRGRFLKGFFGHKKSPVAFFVLFNIISDIFFCEKPNFTTINTPRLTVQKLWVRVFPGSEKIS</sequence>
<protein>
    <submittedName>
        <fullName evidence="1">Uncharacterized protein</fullName>
    </submittedName>
</protein>
<proteinExistence type="predicted"/>
<reference evidence="1" key="1">
    <citation type="submission" date="2021-05" db="EMBL/GenBank/DDBJ databases">
        <authorList>
            <person name="Alioto T."/>
            <person name="Alioto T."/>
            <person name="Gomez Garrido J."/>
        </authorList>
    </citation>
    <scope>NUCLEOTIDE SEQUENCE</scope>
</reference>
<dbReference type="AlphaFoldDB" id="A0A8D8UBT4"/>
<dbReference type="EMBL" id="HBUF01341565">
    <property type="protein sequence ID" value="CAG6704256.1"/>
    <property type="molecule type" value="Transcribed_RNA"/>
</dbReference>